<feature type="region of interest" description="Disordered" evidence="1">
    <location>
        <begin position="37"/>
        <end position="110"/>
    </location>
</feature>
<evidence type="ECO:0000256" key="2">
    <source>
        <dbReference type="SAM" id="Phobius"/>
    </source>
</evidence>
<keyword evidence="2" id="KW-0812">Transmembrane</keyword>
<evidence type="ECO:0000256" key="1">
    <source>
        <dbReference type="SAM" id="MobiDB-lite"/>
    </source>
</evidence>
<feature type="transmembrane region" description="Helical" evidence="2">
    <location>
        <begin position="6"/>
        <end position="25"/>
    </location>
</feature>
<evidence type="ECO:0000313" key="4">
    <source>
        <dbReference type="Proteomes" id="UP000053660"/>
    </source>
</evidence>
<sequence length="170" mass="18544">MKTFCLAGSMALVLICQFFLLRYIILKSRESEADVESAAAGNTPRKADVRKKNNIPFFDIKNKTGTEENKKVENEKPKEQRGSNEPLDVVPSPVAKASPENAPPNKPAAAVIPIPINEPVAAQHVFNAPPAPAPAPSPIRSGQGKPELQPKSMLKKNFDPAKSSYGWDWM</sequence>
<dbReference type="Proteomes" id="UP000053660">
    <property type="component" value="Unassembled WGS sequence"/>
</dbReference>
<protein>
    <submittedName>
        <fullName evidence="3">Uncharacterized protein</fullName>
    </submittedName>
</protein>
<dbReference type="AlphaFoldDB" id="A0A0B1S6C3"/>
<organism evidence="3 4">
    <name type="scientific">Oesophagostomum dentatum</name>
    <name type="common">Nodular worm</name>
    <dbReference type="NCBI Taxonomy" id="61180"/>
    <lineage>
        <taxon>Eukaryota</taxon>
        <taxon>Metazoa</taxon>
        <taxon>Ecdysozoa</taxon>
        <taxon>Nematoda</taxon>
        <taxon>Chromadorea</taxon>
        <taxon>Rhabditida</taxon>
        <taxon>Rhabditina</taxon>
        <taxon>Rhabditomorpha</taxon>
        <taxon>Strongyloidea</taxon>
        <taxon>Strongylidae</taxon>
        <taxon>Oesophagostomum</taxon>
    </lineage>
</organism>
<keyword evidence="2" id="KW-0472">Membrane</keyword>
<keyword evidence="4" id="KW-1185">Reference proteome</keyword>
<accession>A0A0B1S6C3</accession>
<name>A0A0B1S6C3_OESDE</name>
<dbReference type="EMBL" id="KN609203">
    <property type="protein sequence ID" value="KHJ78755.1"/>
    <property type="molecule type" value="Genomic_DNA"/>
</dbReference>
<gene>
    <name evidence="3" type="ORF">OESDEN_21622</name>
</gene>
<evidence type="ECO:0000313" key="3">
    <source>
        <dbReference type="EMBL" id="KHJ78755.1"/>
    </source>
</evidence>
<reference evidence="3 4" key="1">
    <citation type="submission" date="2014-03" db="EMBL/GenBank/DDBJ databases">
        <title>Draft genome of the hookworm Oesophagostomum dentatum.</title>
        <authorList>
            <person name="Mitreva M."/>
        </authorList>
    </citation>
    <scope>NUCLEOTIDE SEQUENCE [LARGE SCALE GENOMIC DNA]</scope>
    <source>
        <strain evidence="3 4">OD-Hann</strain>
    </source>
</reference>
<feature type="region of interest" description="Disordered" evidence="1">
    <location>
        <begin position="123"/>
        <end position="170"/>
    </location>
</feature>
<feature type="compositionally biased region" description="Basic and acidic residues" evidence="1">
    <location>
        <begin position="60"/>
        <end position="82"/>
    </location>
</feature>
<proteinExistence type="predicted"/>
<keyword evidence="2" id="KW-1133">Transmembrane helix</keyword>